<dbReference type="PANTHER" id="PTHR22916">
    <property type="entry name" value="GLYCOSYLTRANSFERASE"/>
    <property type="match status" value="1"/>
</dbReference>
<dbReference type="EMBL" id="CP116346">
    <property type="protein sequence ID" value="WIT10055.1"/>
    <property type="molecule type" value="Genomic_DNA"/>
</dbReference>
<dbReference type="RefSeq" id="WP_285231124.1">
    <property type="nucleotide sequence ID" value="NZ_CP116346.1"/>
</dbReference>
<dbReference type="GO" id="GO:0016758">
    <property type="term" value="F:hexosyltransferase activity"/>
    <property type="evidence" value="ECO:0007669"/>
    <property type="project" value="UniProtKB-ARBA"/>
</dbReference>
<dbReference type="CDD" id="cd00761">
    <property type="entry name" value="Glyco_tranf_GTA_type"/>
    <property type="match status" value="1"/>
</dbReference>
<gene>
    <name evidence="2" type="ORF">PFX98_14035</name>
</gene>
<evidence type="ECO:0000313" key="2">
    <source>
        <dbReference type="EMBL" id="WIT10055.1"/>
    </source>
</evidence>
<evidence type="ECO:0000313" key="3">
    <source>
        <dbReference type="Proteomes" id="UP001177769"/>
    </source>
</evidence>
<dbReference type="Proteomes" id="UP001177769">
    <property type="component" value="Chromosome"/>
</dbReference>
<organism evidence="2 3">
    <name type="scientific">Paucibacter sediminis</name>
    <dbReference type="NCBI Taxonomy" id="3019553"/>
    <lineage>
        <taxon>Bacteria</taxon>
        <taxon>Pseudomonadati</taxon>
        <taxon>Pseudomonadota</taxon>
        <taxon>Betaproteobacteria</taxon>
        <taxon>Burkholderiales</taxon>
        <taxon>Sphaerotilaceae</taxon>
        <taxon>Roseateles</taxon>
    </lineage>
</organism>
<protein>
    <submittedName>
        <fullName evidence="2">Glycosyltransferase family A protein</fullName>
    </submittedName>
</protein>
<sequence length="305" mass="33361">MQAPDFSIVVPLYNKQAFVAQALDSIAAQDARHSREVIVVDDGSTDQGAELVRELALPGVRLVRQANAGVSAARNRGFSEARGRLVCFLDADDQYCPGFLDAIAALERNFPTARAYAAGYWDVWPDGQRRAHLYDPGLPAEPCFLVPDFYARWARGPFLSTISIAVQRQFVIEQGLQFPVGEKLGEDQDMWFRLAERTPLAYCNAPLAEYRQAVANSATAASPVQQVLPCYERLAGRLQAGEVPTQMRAGARRLLASHLINVARALSAAGQGAHARAMLLRPEARANLTYWLRSLPGVLLATGRG</sequence>
<dbReference type="AlphaFoldDB" id="A0AA95SME1"/>
<dbReference type="Gene3D" id="3.90.550.10">
    <property type="entry name" value="Spore Coat Polysaccharide Biosynthesis Protein SpsA, Chain A"/>
    <property type="match status" value="1"/>
</dbReference>
<dbReference type="Pfam" id="PF00535">
    <property type="entry name" value="Glycos_transf_2"/>
    <property type="match status" value="1"/>
</dbReference>
<dbReference type="SUPFAM" id="SSF53448">
    <property type="entry name" value="Nucleotide-diphospho-sugar transferases"/>
    <property type="match status" value="1"/>
</dbReference>
<keyword evidence="3" id="KW-1185">Reference proteome</keyword>
<proteinExistence type="predicted"/>
<dbReference type="KEGG" id="pais:PFX98_14035"/>
<dbReference type="InterPro" id="IPR029044">
    <property type="entry name" value="Nucleotide-diphossugar_trans"/>
</dbReference>
<evidence type="ECO:0000259" key="1">
    <source>
        <dbReference type="Pfam" id="PF00535"/>
    </source>
</evidence>
<reference evidence="2" key="1">
    <citation type="submission" date="2023-01" db="EMBL/GenBank/DDBJ databases">
        <title>Whole genome sequence of Paucibacter sp. S2-9 isolated from pond sediment.</title>
        <authorList>
            <person name="Jung J.Y."/>
        </authorList>
    </citation>
    <scope>NUCLEOTIDE SEQUENCE</scope>
    <source>
        <strain evidence="2">S2-9</strain>
    </source>
</reference>
<accession>A0AA95SME1</accession>
<dbReference type="InterPro" id="IPR001173">
    <property type="entry name" value="Glyco_trans_2-like"/>
</dbReference>
<dbReference type="PANTHER" id="PTHR22916:SF3">
    <property type="entry name" value="UDP-GLCNAC:BETAGAL BETA-1,3-N-ACETYLGLUCOSAMINYLTRANSFERASE-LIKE PROTEIN 1"/>
    <property type="match status" value="1"/>
</dbReference>
<feature type="domain" description="Glycosyltransferase 2-like" evidence="1">
    <location>
        <begin position="7"/>
        <end position="104"/>
    </location>
</feature>
<name>A0AA95SME1_9BURK</name>